<protein>
    <submittedName>
        <fullName evidence="1">Uncharacterized protein</fullName>
    </submittedName>
</protein>
<evidence type="ECO:0000313" key="2">
    <source>
        <dbReference type="Proteomes" id="UP000317650"/>
    </source>
</evidence>
<keyword evidence="2" id="KW-1185">Reference proteome</keyword>
<evidence type="ECO:0000313" key="1">
    <source>
        <dbReference type="EMBL" id="THU51936.1"/>
    </source>
</evidence>
<dbReference type="Proteomes" id="UP000317650">
    <property type="component" value="Chromosome 6"/>
</dbReference>
<name>A0A4V4H4F5_MUSBA</name>
<sequence>MLRVGFSLGIEEEALAVSSTTPTLCTCEIKRRRSGSTPVCSLSAPGPLHLPPNLVSVGTGGCKMIILSNILAK</sequence>
<organism evidence="1 2">
    <name type="scientific">Musa balbisiana</name>
    <name type="common">Banana</name>
    <dbReference type="NCBI Taxonomy" id="52838"/>
    <lineage>
        <taxon>Eukaryota</taxon>
        <taxon>Viridiplantae</taxon>
        <taxon>Streptophyta</taxon>
        <taxon>Embryophyta</taxon>
        <taxon>Tracheophyta</taxon>
        <taxon>Spermatophyta</taxon>
        <taxon>Magnoliopsida</taxon>
        <taxon>Liliopsida</taxon>
        <taxon>Zingiberales</taxon>
        <taxon>Musaceae</taxon>
        <taxon>Musa</taxon>
    </lineage>
</organism>
<dbReference type="EMBL" id="PYDT01000009">
    <property type="protein sequence ID" value="THU51936.1"/>
    <property type="molecule type" value="Genomic_DNA"/>
</dbReference>
<reference evidence="1 2" key="1">
    <citation type="journal article" date="2019" name="Nat. Plants">
        <title>Genome sequencing of Musa balbisiana reveals subgenome evolution and function divergence in polyploid bananas.</title>
        <authorList>
            <person name="Yao X."/>
        </authorList>
    </citation>
    <scope>NUCLEOTIDE SEQUENCE [LARGE SCALE GENOMIC DNA]</scope>
    <source>
        <strain evidence="2">cv. DH-PKW</strain>
        <tissue evidence="1">Leaves</tissue>
    </source>
</reference>
<dbReference type="AlphaFoldDB" id="A0A4V4H4F5"/>
<gene>
    <name evidence="1" type="ORF">C4D60_Mb06t36320</name>
</gene>
<accession>A0A4V4H4F5</accession>
<comment type="caution">
    <text evidence="1">The sequence shown here is derived from an EMBL/GenBank/DDBJ whole genome shotgun (WGS) entry which is preliminary data.</text>
</comment>
<proteinExistence type="predicted"/>